<dbReference type="OMA" id="TDKAWRT"/>
<dbReference type="OrthoDB" id="4186885at2759"/>
<dbReference type="RefSeq" id="XP_002794276.1">
    <property type="nucleotide sequence ID" value="XM_002794230.1"/>
</dbReference>
<keyword evidence="4" id="KW-1185">Reference proteome</keyword>
<dbReference type="AlphaFoldDB" id="C1GZC5"/>
<sequence length="423" mass="48025">MWNANVVATTPSVRSLSARSMSLGSRHSSGGYDSDRSSDTIGNEEPQAALWQRKGRLLENLENAAMHLEETQEPPNLIQQTTQYLSKPLKQILSEYPKPPPDEQDDTELPQKNPPMGTHQIDTESDSGSSESEDEPPRIPGPLEMQLAALMSKIIFIEQENPTISVSQEEYRALEERVKVLEAEKAAQAKRHEALFVLRDEDVANLIKIRVLLAAERREHAAFRSLRDDDLNNVIVLRSKLADATRKIEQLERSGGQGQLTPTRRPKSFVSIERRDTSDLFQAAKNAALEQRALELEKANEDLMGKLAAAMQNTAFRVTTDKAWRTAVDELESKLRQKEEEMTEMRRSSAASSGMDWNRMEALLDEHGTFREKTAQRLQQLRSENEALHRELHRKEDENLSLESKLKNLQRTSNAGMLQRILR</sequence>
<feature type="region of interest" description="Disordered" evidence="2">
    <location>
        <begin position="16"/>
        <end position="46"/>
    </location>
</feature>
<feature type="region of interest" description="Disordered" evidence="2">
    <location>
        <begin position="93"/>
        <end position="141"/>
    </location>
</feature>
<name>C1GZC5_PARBA</name>
<dbReference type="KEGG" id="pbl:PAAG_03869"/>
<evidence type="ECO:0000313" key="3">
    <source>
        <dbReference type="EMBL" id="EEH41948.1"/>
    </source>
</evidence>
<dbReference type="Proteomes" id="UP000002059">
    <property type="component" value="Partially assembled WGS sequence"/>
</dbReference>
<accession>C1GZC5</accession>
<dbReference type="VEuPathDB" id="FungiDB:PAAG_03869"/>
<dbReference type="STRING" id="502779.C1GZC5"/>
<gene>
    <name evidence="3" type="ORF">PAAG_03869</name>
</gene>
<reference evidence="3 4" key="1">
    <citation type="journal article" date="2011" name="PLoS Genet.">
        <title>Comparative genomic analysis of human fungal pathogens causing paracoccidioidomycosis.</title>
        <authorList>
            <person name="Desjardins C.A."/>
            <person name="Champion M.D."/>
            <person name="Holder J.W."/>
            <person name="Muszewska A."/>
            <person name="Goldberg J."/>
            <person name="Bailao A.M."/>
            <person name="Brigido M.M."/>
            <person name="Ferreira M.E."/>
            <person name="Garcia A.M."/>
            <person name="Grynberg M."/>
            <person name="Gujja S."/>
            <person name="Heiman D.I."/>
            <person name="Henn M.R."/>
            <person name="Kodira C.D."/>
            <person name="Leon-Narvaez H."/>
            <person name="Longo L.V."/>
            <person name="Ma L.J."/>
            <person name="Malavazi I."/>
            <person name="Matsuo A.L."/>
            <person name="Morais F.V."/>
            <person name="Pereira M."/>
            <person name="Rodriguez-Brito S."/>
            <person name="Sakthikumar S."/>
            <person name="Salem-Izacc S.M."/>
            <person name="Sykes S.M."/>
            <person name="Teixeira M.M."/>
            <person name="Vallejo M.C."/>
            <person name="Walter M.E."/>
            <person name="Yandava C."/>
            <person name="Young S."/>
            <person name="Zeng Q."/>
            <person name="Zucker J."/>
            <person name="Felipe M.S."/>
            <person name="Goldman G.H."/>
            <person name="Haas B.J."/>
            <person name="McEwen J.G."/>
            <person name="Nino-Vega G."/>
            <person name="Puccia R."/>
            <person name="San-Blas G."/>
            <person name="Soares C.M."/>
            <person name="Birren B.W."/>
            <person name="Cuomo C.A."/>
        </authorList>
    </citation>
    <scope>NUCLEOTIDE SEQUENCE [LARGE SCALE GENOMIC DNA]</scope>
    <source>
        <strain evidence="4">ATCC MYA-826 / Pb01</strain>
    </source>
</reference>
<evidence type="ECO:0000256" key="1">
    <source>
        <dbReference type="SAM" id="Coils"/>
    </source>
</evidence>
<evidence type="ECO:0000313" key="4">
    <source>
        <dbReference type="Proteomes" id="UP000002059"/>
    </source>
</evidence>
<evidence type="ECO:0000256" key="2">
    <source>
        <dbReference type="SAM" id="MobiDB-lite"/>
    </source>
</evidence>
<protein>
    <submittedName>
        <fullName evidence="3">Uncharacterized protein</fullName>
    </submittedName>
</protein>
<dbReference type="EMBL" id="KN294000">
    <property type="protein sequence ID" value="EEH41948.1"/>
    <property type="molecule type" value="Genomic_DNA"/>
</dbReference>
<feature type="coiled-coil region" evidence="1">
    <location>
        <begin position="286"/>
        <end position="412"/>
    </location>
</feature>
<dbReference type="GeneID" id="9097417"/>
<proteinExistence type="predicted"/>
<dbReference type="eggNOG" id="ENOG502SHSK">
    <property type="taxonomic scope" value="Eukaryota"/>
</dbReference>
<feature type="coiled-coil region" evidence="1">
    <location>
        <begin position="164"/>
        <end position="191"/>
    </location>
</feature>
<organism evidence="3 4">
    <name type="scientific">Paracoccidioides lutzii (strain ATCC MYA-826 / Pb01)</name>
    <name type="common">Paracoccidioides brasiliensis</name>
    <dbReference type="NCBI Taxonomy" id="502779"/>
    <lineage>
        <taxon>Eukaryota</taxon>
        <taxon>Fungi</taxon>
        <taxon>Dikarya</taxon>
        <taxon>Ascomycota</taxon>
        <taxon>Pezizomycotina</taxon>
        <taxon>Eurotiomycetes</taxon>
        <taxon>Eurotiomycetidae</taxon>
        <taxon>Onygenales</taxon>
        <taxon>Ajellomycetaceae</taxon>
        <taxon>Paracoccidioides</taxon>
    </lineage>
</organism>
<dbReference type="HOGENOM" id="CLU_051395_0_0_1"/>
<keyword evidence="1" id="KW-0175">Coiled coil</keyword>